<protein>
    <submittedName>
        <fullName evidence="9">CNTN4 protein</fullName>
    </submittedName>
</protein>
<dbReference type="GO" id="GO:0007411">
    <property type="term" value="P:axon guidance"/>
    <property type="evidence" value="ECO:0007669"/>
    <property type="project" value="TreeGrafter"/>
</dbReference>
<evidence type="ECO:0000259" key="7">
    <source>
        <dbReference type="PROSITE" id="PS50835"/>
    </source>
</evidence>
<evidence type="ECO:0000256" key="4">
    <source>
        <dbReference type="SAM" id="Phobius"/>
    </source>
</evidence>
<dbReference type="Proteomes" id="UP000838412">
    <property type="component" value="Chromosome 1"/>
</dbReference>
<reference evidence="9" key="1">
    <citation type="submission" date="2022-01" db="EMBL/GenBank/DDBJ databases">
        <authorList>
            <person name="Braso-Vives M."/>
        </authorList>
    </citation>
    <scope>NUCLEOTIDE SEQUENCE</scope>
</reference>
<dbReference type="SMART" id="SM00409">
    <property type="entry name" value="IG"/>
    <property type="match status" value="6"/>
</dbReference>
<dbReference type="InterPro" id="IPR003598">
    <property type="entry name" value="Ig_sub2"/>
</dbReference>
<evidence type="ECO:0000256" key="2">
    <source>
        <dbReference type="ARBA" id="ARBA00023157"/>
    </source>
</evidence>
<dbReference type="SMART" id="SM00408">
    <property type="entry name" value="IGc2"/>
    <property type="match status" value="6"/>
</dbReference>
<dbReference type="PROSITE" id="PS50853">
    <property type="entry name" value="FN3"/>
    <property type="match status" value="2"/>
</dbReference>
<dbReference type="PANTHER" id="PTHR44170">
    <property type="entry name" value="PROTEIN SIDEKICK"/>
    <property type="match status" value="1"/>
</dbReference>
<dbReference type="PANTHER" id="PTHR44170:SF58">
    <property type="entry name" value="PROTEIN TURTLE HOMOLOG A-LIKE ISOFORM X1"/>
    <property type="match status" value="1"/>
</dbReference>
<dbReference type="InterPro" id="IPR001315">
    <property type="entry name" value="CARD"/>
</dbReference>
<name>A0A8J9YIP4_BRALA</name>
<dbReference type="SUPFAM" id="SSF49265">
    <property type="entry name" value="Fibronectin type III"/>
    <property type="match status" value="2"/>
</dbReference>
<keyword evidence="1" id="KW-0677">Repeat</keyword>
<feature type="chain" id="PRO_5035437358" evidence="5">
    <location>
        <begin position="21"/>
        <end position="1351"/>
    </location>
</feature>
<evidence type="ECO:0000256" key="1">
    <source>
        <dbReference type="ARBA" id="ARBA00022737"/>
    </source>
</evidence>
<feature type="domain" description="Ig-like" evidence="7">
    <location>
        <begin position="334"/>
        <end position="423"/>
    </location>
</feature>
<feature type="transmembrane region" description="Helical" evidence="4">
    <location>
        <begin position="986"/>
        <end position="1013"/>
    </location>
</feature>
<dbReference type="GO" id="GO:0030424">
    <property type="term" value="C:axon"/>
    <property type="evidence" value="ECO:0007669"/>
    <property type="project" value="TreeGrafter"/>
</dbReference>
<sequence>MASVVLKVFLIVYTTHVTVGQEIVKDYMAIEPDFQVVPQNTIFNPELGLNYTKFSCRAKGIPDPQYFWLRDGIELDVDTDPERYVLTGGDLYIYGPTLGRDDSSYQCVAYNSAGAELSPGGILTFAFIKPFDKTARDPKNVDEGQGFSIACNPPDNYPGLTYTWYKDTPAQRVPPDERIFISYNTGDLFIKNAIAADAGDYYCLVQNSMIQVPNTGSIADRSSPPTTVKVRAGPPLDAAPTIVLSPKVEAVEGKEAFLECFDFSYPSSNQVWKRIDPASDQEIPLPRKARYDSFGHVLLMLKVEPEDGGKYRCVVDNRHGTSSKDIELVVKILPRLKPLPVIQPIVPGGSITWECVVLRGTPPLTFSWFADSDPLVTQPDDKYVVTGSTLTINDLEITDEGRYQCLAISDYGVAHTSTLLELSNPKIRAKIATQLAPRGTDYEIYVRWECSPVPNVEWTNERGDVIATKDLTTGATVVKSSKYNVTDLGRLVINNVEDSDRGMYTFKITNQYGQVSDTGMLKVVDPARLSTSRTPGNISVDRGARGTLRCDGRVPPPLERVFVWTVNDRIIDFDTQSELYGRGGAGDLIIKNAVIQQNGRYTCSLETPAHRDSGRNGAVTVKAQSAAPVGVTIVRTDETSSLVRWVPSKNNGAPCVQYIVEAQSEWDKDLLAPDTRWRYQPTVWTQVWRGTPKQATGPDSYGGYSANITSLYTDTEYSFRVMCANKFGVSRPSVPSAVKTTLPSRPLAAPTNLGYQPGSVGNLILTWKPIPRPKWGSDNISYVLSVRPRDKGRVARADPWTTVHFNNSNPRFYVYNRPRPNRNQNFDAKIYAFNDYGSGPEVTWPAFASAGKPPAMLKPKCTATTNVSALLEFEMPKNYPVGMVSYYGVLYFTGKDDRKKNETREKILLYDESYKRRRLYPGVHDQPPYVTPIKGKQSFVLLNLKPTTLYNFKVYARSGPYMGTFSNGWFSCTTQREKPIIQRYEWWLPTVFIVFIVFLILILLLVCCAAAYLHKNNLLCKKKKPEEIRMTEIDIMTKPHVDKLQYYHSTITRYVNPHKVTDRLVAKEALPEHMAGDVKRIRNPKFSTNHLLGILVNRPDATFSHFSNAVRPEHPWLSDLLEDAQPEMTPEHKQMLENYEIAMSPNTDPIPIVDHLVNTKYLNPSEAKEIKKLDTRADMHSQVLDLLQDRPDPAFHEFQQTLLEINNPKEELAMVAAADVNMAAPVLAAPPVMSPRHGFEELSGSTIEVDDGQPVIIEINGYATNVRWFYEDIPLKNSPDYQQTSEGDEMHSIFIASVTKVNEGCYTCVGNTEFGEVRCDIFISALSKATYARTNIAYDVDFEKMYPHKYV</sequence>
<dbReference type="CDD" id="cd00063">
    <property type="entry name" value="FN3"/>
    <property type="match status" value="2"/>
</dbReference>
<organism evidence="9 10">
    <name type="scientific">Branchiostoma lanceolatum</name>
    <name type="common">Common lancelet</name>
    <name type="synonym">Amphioxus lanceolatum</name>
    <dbReference type="NCBI Taxonomy" id="7740"/>
    <lineage>
        <taxon>Eukaryota</taxon>
        <taxon>Metazoa</taxon>
        <taxon>Chordata</taxon>
        <taxon>Cephalochordata</taxon>
        <taxon>Leptocardii</taxon>
        <taxon>Amphioxiformes</taxon>
        <taxon>Branchiostomatidae</taxon>
        <taxon>Branchiostoma</taxon>
    </lineage>
</organism>
<keyword evidence="10" id="KW-1185">Reference proteome</keyword>
<keyword evidence="4" id="KW-0472">Membrane</keyword>
<evidence type="ECO:0000313" key="9">
    <source>
        <dbReference type="EMBL" id="CAH1230258.1"/>
    </source>
</evidence>
<dbReference type="InterPro" id="IPR036179">
    <property type="entry name" value="Ig-like_dom_sf"/>
</dbReference>
<keyword evidence="5" id="KW-0732">Signal</keyword>
<feature type="signal peptide" evidence="5">
    <location>
        <begin position="1"/>
        <end position="20"/>
    </location>
</feature>
<dbReference type="SMART" id="SM00060">
    <property type="entry name" value="FN3"/>
    <property type="match status" value="3"/>
</dbReference>
<dbReference type="CDD" id="cd01671">
    <property type="entry name" value="CARD"/>
    <property type="match status" value="2"/>
</dbReference>
<dbReference type="InterPro" id="IPR003599">
    <property type="entry name" value="Ig_sub"/>
</dbReference>
<dbReference type="GO" id="GO:0007420">
    <property type="term" value="P:brain development"/>
    <property type="evidence" value="ECO:0007669"/>
    <property type="project" value="TreeGrafter"/>
</dbReference>
<dbReference type="InterPro" id="IPR011029">
    <property type="entry name" value="DEATH-like_dom_sf"/>
</dbReference>
<keyword evidence="4" id="KW-1133">Transmembrane helix</keyword>
<feature type="domain" description="CARD" evidence="6">
    <location>
        <begin position="1128"/>
        <end position="1206"/>
    </location>
</feature>
<dbReference type="Pfam" id="PF00041">
    <property type="entry name" value="fn3"/>
    <property type="match status" value="1"/>
</dbReference>
<feature type="domain" description="Fibronectin type-III" evidence="8">
    <location>
        <begin position="749"/>
        <end position="854"/>
    </location>
</feature>
<evidence type="ECO:0000256" key="5">
    <source>
        <dbReference type="SAM" id="SignalP"/>
    </source>
</evidence>
<dbReference type="GO" id="GO:0098632">
    <property type="term" value="F:cell-cell adhesion mediator activity"/>
    <property type="evidence" value="ECO:0007669"/>
    <property type="project" value="TreeGrafter"/>
</dbReference>
<dbReference type="Pfam" id="PF07679">
    <property type="entry name" value="I-set"/>
    <property type="match status" value="3"/>
</dbReference>
<dbReference type="GO" id="GO:0005886">
    <property type="term" value="C:plasma membrane"/>
    <property type="evidence" value="ECO:0007669"/>
    <property type="project" value="TreeGrafter"/>
</dbReference>
<dbReference type="PROSITE" id="PS50209">
    <property type="entry name" value="CARD"/>
    <property type="match status" value="1"/>
</dbReference>
<dbReference type="InterPro" id="IPR013098">
    <property type="entry name" value="Ig_I-set"/>
</dbReference>
<keyword evidence="2" id="KW-1015">Disulfide bond</keyword>
<accession>A0A8J9YIP4</accession>
<keyword evidence="3" id="KW-0393">Immunoglobulin domain</keyword>
<dbReference type="Gene3D" id="1.10.533.10">
    <property type="entry name" value="Death Domain, Fas"/>
    <property type="match status" value="2"/>
</dbReference>
<dbReference type="OrthoDB" id="6138780at2759"/>
<proteinExistence type="predicted"/>
<evidence type="ECO:0000259" key="8">
    <source>
        <dbReference type="PROSITE" id="PS50853"/>
    </source>
</evidence>
<feature type="domain" description="Fibronectin type-III" evidence="8">
    <location>
        <begin position="627"/>
        <end position="744"/>
    </location>
</feature>
<gene>
    <name evidence="9" type="primary">CNTN4</name>
    <name evidence="9" type="ORF">BLAG_LOCUS1017</name>
</gene>
<keyword evidence="4" id="KW-0812">Transmembrane</keyword>
<feature type="domain" description="Ig-like" evidence="7">
    <location>
        <begin position="32"/>
        <end position="118"/>
    </location>
</feature>
<dbReference type="GO" id="GO:0042981">
    <property type="term" value="P:regulation of apoptotic process"/>
    <property type="evidence" value="ECO:0007669"/>
    <property type="project" value="InterPro"/>
</dbReference>
<dbReference type="InterPro" id="IPR036116">
    <property type="entry name" value="FN3_sf"/>
</dbReference>
<evidence type="ECO:0000256" key="3">
    <source>
        <dbReference type="ARBA" id="ARBA00023319"/>
    </source>
</evidence>
<dbReference type="Pfam" id="PF13927">
    <property type="entry name" value="Ig_3"/>
    <property type="match status" value="2"/>
</dbReference>
<feature type="domain" description="Ig-like" evidence="7">
    <location>
        <begin position="240"/>
        <end position="329"/>
    </location>
</feature>
<evidence type="ECO:0000313" key="10">
    <source>
        <dbReference type="Proteomes" id="UP000838412"/>
    </source>
</evidence>
<dbReference type="InterPro" id="IPR007110">
    <property type="entry name" value="Ig-like_dom"/>
</dbReference>
<dbReference type="InterPro" id="IPR003961">
    <property type="entry name" value="FN3_dom"/>
</dbReference>
<dbReference type="InterPro" id="IPR013783">
    <property type="entry name" value="Ig-like_fold"/>
</dbReference>
<dbReference type="PROSITE" id="PS50835">
    <property type="entry name" value="IG_LIKE"/>
    <property type="match status" value="5"/>
</dbReference>
<evidence type="ECO:0000259" key="6">
    <source>
        <dbReference type="PROSITE" id="PS50209"/>
    </source>
</evidence>
<dbReference type="Gene3D" id="2.60.40.10">
    <property type="entry name" value="Immunoglobulins"/>
    <property type="match status" value="10"/>
</dbReference>
<dbReference type="EMBL" id="OV696686">
    <property type="protein sequence ID" value="CAH1230258.1"/>
    <property type="molecule type" value="Genomic_DNA"/>
</dbReference>
<dbReference type="SUPFAM" id="SSF48726">
    <property type="entry name" value="Immunoglobulin"/>
    <property type="match status" value="7"/>
</dbReference>
<feature type="domain" description="Ig-like" evidence="7">
    <location>
        <begin position="130"/>
        <end position="219"/>
    </location>
</feature>
<feature type="domain" description="Ig-like" evidence="7">
    <location>
        <begin position="526"/>
        <end position="620"/>
    </location>
</feature>
<dbReference type="SUPFAM" id="SSF47986">
    <property type="entry name" value="DEATH domain"/>
    <property type="match status" value="2"/>
</dbReference>